<dbReference type="CDD" id="cd00464">
    <property type="entry name" value="SK"/>
    <property type="match status" value="1"/>
</dbReference>
<keyword evidence="5 7" id="KW-0067">ATP-binding</keyword>
<gene>
    <name evidence="7" type="primary">aroK</name>
    <name evidence="8" type="ORF">DPN68_11080</name>
</gene>
<comment type="similarity">
    <text evidence="7">Belongs to the shikimate kinase family.</text>
</comment>
<comment type="caution">
    <text evidence="8">The sequence shown here is derived from an EMBL/GenBank/DDBJ whole genome shotgun (WGS) entry which is preliminary data.</text>
</comment>
<dbReference type="OrthoDB" id="9800332at2"/>
<keyword evidence="7" id="KW-0479">Metal-binding</keyword>
<keyword evidence="7" id="KW-0460">Magnesium</keyword>
<protein>
    <recommendedName>
        <fullName evidence="7">Shikimate kinase</fullName>
        <shortName evidence="7">SK</shortName>
        <ecNumber evidence="7">2.7.1.71</ecNumber>
    </recommendedName>
</protein>
<sequence>MKIILLGYMASGKSTIGKELSEIVGIPFYDLDGIISEKENASINFIFETKGEIYFRKVEHQLLQEFHQQKDSYILALGGGTPCYANNHLLLQDETVHSFYLRGSIATLVARLQKEKALRPLVANIPNEELTEFVAKHLFDRNYYYQQAKHTIAIDAKSIEEIVAEITSKLT</sequence>
<evidence type="ECO:0000256" key="7">
    <source>
        <dbReference type="HAMAP-Rule" id="MF_00109"/>
    </source>
</evidence>
<evidence type="ECO:0000313" key="8">
    <source>
        <dbReference type="EMBL" id="RBA27612.1"/>
    </source>
</evidence>
<dbReference type="GO" id="GO:0005829">
    <property type="term" value="C:cytosol"/>
    <property type="evidence" value="ECO:0007669"/>
    <property type="project" value="TreeGrafter"/>
</dbReference>
<dbReference type="GO" id="GO:0004765">
    <property type="term" value="F:shikimate kinase activity"/>
    <property type="evidence" value="ECO:0007669"/>
    <property type="project" value="UniProtKB-UniRule"/>
</dbReference>
<feature type="binding site" evidence="7">
    <location>
        <position position="14"/>
    </location>
    <ligand>
        <name>Mg(2+)</name>
        <dbReference type="ChEBI" id="CHEBI:18420"/>
    </ligand>
</feature>
<dbReference type="AlphaFoldDB" id="A0A365NZI4"/>
<evidence type="ECO:0000256" key="6">
    <source>
        <dbReference type="ARBA" id="ARBA00023141"/>
    </source>
</evidence>
<dbReference type="PRINTS" id="PR01100">
    <property type="entry name" value="SHIKIMTKNASE"/>
</dbReference>
<dbReference type="InterPro" id="IPR031322">
    <property type="entry name" value="Shikimate/glucono_kinase"/>
</dbReference>
<feature type="binding site" evidence="7">
    <location>
        <position position="32"/>
    </location>
    <ligand>
        <name>substrate</name>
    </ligand>
</feature>
<accession>A0A365NZI4</accession>
<dbReference type="Pfam" id="PF01202">
    <property type="entry name" value="SKI"/>
    <property type="match status" value="1"/>
</dbReference>
<dbReference type="Gene3D" id="3.40.50.300">
    <property type="entry name" value="P-loop containing nucleotide triphosphate hydrolases"/>
    <property type="match status" value="1"/>
</dbReference>
<dbReference type="EMBL" id="QLST01000015">
    <property type="protein sequence ID" value="RBA27612.1"/>
    <property type="molecule type" value="Genomic_DNA"/>
</dbReference>
<name>A0A365NZI4_9FLAO</name>
<dbReference type="InterPro" id="IPR000623">
    <property type="entry name" value="Shikimate_kinase/TSH1"/>
</dbReference>
<dbReference type="Proteomes" id="UP000253319">
    <property type="component" value="Unassembled WGS sequence"/>
</dbReference>
<feature type="binding site" evidence="7">
    <location>
        <position position="56"/>
    </location>
    <ligand>
        <name>substrate</name>
    </ligand>
</feature>
<evidence type="ECO:0000256" key="3">
    <source>
        <dbReference type="ARBA" id="ARBA00022741"/>
    </source>
</evidence>
<proteinExistence type="inferred from homology"/>
<dbReference type="InterPro" id="IPR027417">
    <property type="entry name" value="P-loop_NTPase"/>
</dbReference>
<comment type="pathway">
    <text evidence="7">Metabolic intermediate biosynthesis; chorismate biosynthesis; chorismate from D-erythrose 4-phosphate and phosphoenolpyruvate: step 5/7.</text>
</comment>
<dbReference type="GO" id="GO:0009073">
    <property type="term" value="P:aromatic amino acid family biosynthetic process"/>
    <property type="evidence" value="ECO:0007669"/>
    <property type="project" value="UniProtKB-KW"/>
</dbReference>
<dbReference type="GO" id="GO:0008652">
    <property type="term" value="P:amino acid biosynthetic process"/>
    <property type="evidence" value="ECO:0007669"/>
    <property type="project" value="UniProtKB-KW"/>
</dbReference>
<keyword evidence="6 7" id="KW-0057">Aromatic amino acid biosynthesis</keyword>
<keyword evidence="3 7" id="KW-0547">Nucleotide-binding</keyword>
<evidence type="ECO:0000256" key="4">
    <source>
        <dbReference type="ARBA" id="ARBA00022777"/>
    </source>
</evidence>
<dbReference type="GO" id="GO:0000287">
    <property type="term" value="F:magnesium ion binding"/>
    <property type="evidence" value="ECO:0007669"/>
    <property type="project" value="UniProtKB-UniRule"/>
</dbReference>
<dbReference type="GO" id="GO:0005524">
    <property type="term" value="F:ATP binding"/>
    <property type="evidence" value="ECO:0007669"/>
    <property type="project" value="UniProtKB-UniRule"/>
</dbReference>
<dbReference type="EC" id="2.7.1.71" evidence="7"/>
<evidence type="ECO:0000256" key="2">
    <source>
        <dbReference type="ARBA" id="ARBA00022679"/>
    </source>
</evidence>
<comment type="caution">
    <text evidence="7">Lacks conserved residue(s) required for the propagation of feature annotation.</text>
</comment>
<comment type="cofactor">
    <cofactor evidence="7">
        <name>Mg(2+)</name>
        <dbReference type="ChEBI" id="CHEBI:18420"/>
    </cofactor>
    <text evidence="7">Binds 1 Mg(2+) ion per subunit.</text>
</comment>
<evidence type="ECO:0000313" key="9">
    <source>
        <dbReference type="Proteomes" id="UP000253319"/>
    </source>
</evidence>
<dbReference type="GO" id="GO:0009423">
    <property type="term" value="P:chorismate biosynthetic process"/>
    <property type="evidence" value="ECO:0007669"/>
    <property type="project" value="UniProtKB-UniRule"/>
</dbReference>
<comment type="catalytic activity">
    <reaction evidence="7">
        <text>shikimate + ATP = 3-phosphoshikimate + ADP + H(+)</text>
        <dbReference type="Rhea" id="RHEA:13121"/>
        <dbReference type="ChEBI" id="CHEBI:15378"/>
        <dbReference type="ChEBI" id="CHEBI:30616"/>
        <dbReference type="ChEBI" id="CHEBI:36208"/>
        <dbReference type="ChEBI" id="CHEBI:145989"/>
        <dbReference type="ChEBI" id="CHEBI:456216"/>
        <dbReference type="EC" id="2.7.1.71"/>
    </reaction>
</comment>
<keyword evidence="9" id="KW-1185">Reference proteome</keyword>
<feature type="binding site" evidence="7">
    <location>
        <begin position="10"/>
        <end position="15"/>
    </location>
    <ligand>
        <name>ATP</name>
        <dbReference type="ChEBI" id="CHEBI:30616"/>
    </ligand>
</feature>
<comment type="subcellular location">
    <subcellularLocation>
        <location evidence="7">Cytoplasm</location>
    </subcellularLocation>
</comment>
<dbReference type="PANTHER" id="PTHR21087">
    <property type="entry name" value="SHIKIMATE KINASE"/>
    <property type="match status" value="1"/>
</dbReference>
<evidence type="ECO:0000256" key="1">
    <source>
        <dbReference type="ARBA" id="ARBA00022605"/>
    </source>
</evidence>
<dbReference type="UniPathway" id="UPA00053">
    <property type="reaction ID" value="UER00088"/>
</dbReference>
<keyword evidence="7" id="KW-0963">Cytoplasm</keyword>
<organism evidence="8 9">
    <name type="scientific">Flavobacterium tibetense</name>
    <dbReference type="NCBI Taxonomy" id="2233533"/>
    <lineage>
        <taxon>Bacteria</taxon>
        <taxon>Pseudomonadati</taxon>
        <taxon>Bacteroidota</taxon>
        <taxon>Flavobacteriia</taxon>
        <taxon>Flavobacteriales</taxon>
        <taxon>Flavobacteriaceae</taxon>
        <taxon>Flavobacterium</taxon>
    </lineage>
</organism>
<feature type="binding site" evidence="7">
    <location>
        <position position="141"/>
    </location>
    <ligand>
        <name>substrate</name>
    </ligand>
</feature>
<keyword evidence="1 7" id="KW-0028">Amino-acid biosynthesis</keyword>
<dbReference type="SUPFAM" id="SSF52540">
    <property type="entry name" value="P-loop containing nucleoside triphosphate hydrolases"/>
    <property type="match status" value="1"/>
</dbReference>
<feature type="binding site" evidence="7">
    <location>
        <position position="119"/>
    </location>
    <ligand>
        <name>ATP</name>
        <dbReference type="ChEBI" id="CHEBI:30616"/>
    </ligand>
</feature>
<evidence type="ECO:0000256" key="5">
    <source>
        <dbReference type="ARBA" id="ARBA00022840"/>
    </source>
</evidence>
<comment type="function">
    <text evidence="7">Catalyzes the specific phosphorylation of the 3-hydroxyl group of shikimic acid using ATP as a cosubstrate.</text>
</comment>
<keyword evidence="4 7" id="KW-0418">Kinase</keyword>
<reference evidence="8 9" key="1">
    <citation type="submission" date="2018-06" db="EMBL/GenBank/DDBJ databases">
        <title>Flavobacterium tibetense sp. nov., isolated from a wetland YonghuCo on Tibetan Plateau.</title>
        <authorList>
            <person name="Xing P."/>
            <person name="Phurbu D."/>
            <person name="Lu H."/>
        </authorList>
    </citation>
    <scope>NUCLEOTIDE SEQUENCE [LARGE SCALE GENOMIC DNA]</scope>
    <source>
        <strain evidence="8 9">YH5</strain>
    </source>
</reference>
<comment type="subunit">
    <text evidence="7">Monomer.</text>
</comment>
<keyword evidence="2 7" id="KW-0808">Transferase</keyword>
<feature type="binding site" evidence="7">
    <location>
        <position position="79"/>
    </location>
    <ligand>
        <name>substrate</name>
    </ligand>
</feature>
<dbReference type="HAMAP" id="MF_00109">
    <property type="entry name" value="Shikimate_kinase"/>
    <property type="match status" value="1"/>
</dbReference>
<dbReference type="PANTHER" id="PTHR21087:SF16">
    <property type="entry name" value="SHIKIMATE KINASE 1, CHLOROPLASTIC"/>
    <property type="match status" value="1"/>
</dbReference>
<dbReference type="RefSeq" id="WP_113989719.1">
    <property type="nucleotide sequence ID" value="NZ_QLST01000015.1"/>
</dbReference>